<dbReference type="Pfam" id="PF23305">
    <property type="entry name" value="DUF7082"/>
    <property type="match status" value="1"/>
</dbReference>
<dbReference type="Proteomes" id="UP000186601">
    <property type="component" value="Unassembled WGS sequence"/>
</dbReference>
<gene>
    <name evidence="3" type="ORF">PHLCEN_2v2522</name>
</gene>
<evidence type="ECO:0000313" key="3">
    <source>
        <dbReference type="EMBL" id="PSS30953.1"/>
    </source>
</evidence>
<dbReference type="STRING" id="98765.A0A2R6RLP5"/>
<feature type="region of interest" description="Disordered" evidence="1">
    <location>
        <begin position="256"/>
        <end position="309"/>
    </location>
</feature>
<evidence type="ECO:0000313" key="4">
    <source>
        <dbReference type="Proteomes" id="UP000186601"/>
    </source>
</evidence>
<dbReference type="OrthoDB" id="1751210at2759"/>
<dbReference type="InterPro" id="IPR055509">
    <property type="entry name" value="DUF7082"/>
</dbReference>
<feature type="region of interest" description="Disordered" evidence="1">
    <location>
        <begin position="1"/>
        <end position="68"/>
    </location>
</feature>
<evidence type="ECO:0000256" key="1">
    <source>
        <dbReference type="SAM" id="MobiDB-lite"/>
    </source>
</evidence>
<accession>A0A2R6RLP5</accession>
<feature type="compositionally biased region" description="Basic and acidic residues" evidence="1">
    <location>
        <begin position="293"/>
        <end position="308"/>
    </location>
</feature>
<evidence type="ECO:0000259" key="2">
    <source>
        <dbReference type="Pfam" id="PF23305"/>
    </source>
</evidence>
<dbReference type="PANTHER" id="PTHR39463:SF1">
    <property type="entry name" value="MEDUSA"/>
    <property type="match status" value="1"/>
</dbReference>
<dbReference type="AlphaFoldDB" id="A0A2R6RLP5"/>
<sequence length="414" mass="46717">MEGNTNDNVRPHLASPSLDHSYRASSTTSNDRSTASPSMANLPTSRTRTTSMRSSSTRSRSTKMINPLRLGKKQALMRTRRYGSGEDLPESHRAVLELKTPLDSMCTGWNDEELKIGRRLVRFKRAQEGYCVKLSCESIKQEEYSEGDTVISCIYRRDTDSCYVTSVDIIFLLETIVGDGFEIEEKNRIRRNLEGFRPKTISKNRAGSEGFFQQIMDFSAPKPRNIEKDVKVFEWSVLSQALEKIVSKYSLYYSTDREDLSNPPSSSGSDVPPLKASPEMTPLYPSSGTTSSDSRDHHDRNQRFRRSAEMYGDVRSGNISYGSLPSQSMSRPFLPHSKTYESYNSMMDPAPSILPHPPGVHEPAQIPYHATYQLMPSSQTSLTGDICTPPVTVFADEDDYLLLDDRIRSPMSYF</sequence>
<dbReference type="PANTHER" id="PTHR39463">
    <property type="entry name" value="MEDUSA"/>
    <property type="match status" value="1"/>
</dbReference>
<feature type="domain" description="DUF7082" evidence="2">
    <location>
        <begin position="93"/>
        <end position="246"/>
    </location>
</feature>
<feature type="compositionally biased region" description="Polar residues" evidence="1">
    <location>
        <begin position="23"/>
        <end position="43"/>
    </location>
</feature>
<keyword evidence="4" id="KW-1185">Reference proteome</keyword>
<organism evidence="3 4">
    <name type="scientific">Hermanssonia centrifuga</name>
    <dbReference type="NCBI Taxonomy" id="98765"/>
    <lineage>
        <taxon>Eukaryota</taxon>
        <taxon>Fungi</taxon>
        <taxon>Dikarya</taxon>
        <taxon>Basidiomycota</taxon>
        <taxon>Agaricomycotina</taxon>
        <taxon>Agaricomycetes</taxon>
        <taxon>Polyporales</taxon>
        <taxon>Meruliaceae</taxon>
        <taxon>Hermanssonia</taxon>
    </lineage>
</organism>
<protein>
    <recommendedName>
        <fullName evidence="2">DUF7082 domain-containing protein</fullName>
    </recommendedName>
</protein>
<feature type="compositionally biased region" description="Low complexity" evidence="1">
    <location>
        <begin position="44"/>
        <end position="59"/>
    </location>
</feature>
<dbReference type="EMBL" id="MLYV02000231">
    <property type="protein sequence ID" value="PSS30953.1"/>
    <property type="molecule type" value="Genomic_DNA"/>
</dbReference>
<name>A0A2R6RLP5_9APHY</name>
<dbReference type="GO" id="GO:0005634">
    <property type="term" value="C:nucleus"/>
    <property type="evidence" value="ECO:0007669"/>
    <property type="project" value="TreeGrafter"/>
</dbReference>
<comment type="caution">
    <text evidence="3">The sequence shown here is derived from an EMBL/GenBank/DDBJ whole genome shotgun (WGS) entry which is preliminary data.</text>
</comment>
<proteinExistence type="predicted"/>
<reference evidence="3 4" key="1">
    <citation type="submission" date="2018-02" db="EMBL/GenBank/DDBJ databases">
        <title>Genome sequence of the basidiomycete white-rot fungus Phlebia centrifuga.</title>
        <authorList>
            <person name="Granchi Z."/>
            <person name="Peng M."/>
            <person name="de Vries R.P."/>
            <person name="Hilden K."/>
            <person name="Makela M.R."/>
            <person name="Grigoriev I."/>
            <person name="Riley R."/>
        </authorList>
    </citation>
    <scope>NUCLEOTIDE SEQUENCE [LARGE SCALE GENOMIC DNA]</scope>
    <source>
        <strain evidence="3 4">FBCC195</strain>
    </source>
</reference>